<feature type="compositionally biased region" description="Basic and acidic residues" evidence="1">
    <location>
        <begin position="91"/>
        <end position="124"/>
    </location>
</feature>
<proteinExistence type="predicted"/>
<protein>
    <submittedName>
        <fullName evidence="2">Uncharacterized protein</fullName>
    </submittedName>
</protein>
<dbReference type="KEGG" id="dal:Dalk_0840"/>
<dbReference type="eggNOG" id="ENOG503189G">
    <property type="taxonomic scope" value="Bacteria"/>
</dbReference>
<name>B8FHX8_DESAL</name>
<organism evidence="2 3">
    <name type="scientific">Desulfatibacillum aliphaticivorans</name>
    <dbReference type="NCBI Taxonomy" id="218208"/>
    <lineage>
        <taxon>Bacteria</taxon>
        <taxon>Pseudomonadati</taxon>
        <taxon>Thermodesulfobacteriota</taxon>
        <taxon>Desulfobacteria</taxon>
        <taxon>Desulfobacterales</taxon>
        <taxon>Desulfatibacillaceae</taxon>
        <taxon>Desulfatibacillum</taxon>
    </lineage>
</organism>
<accession>B8FHX8</accession>
<evidence type="ECO:0000313" key="2">
    <source>
        <dbReference type="EMBL" id="ACL02545.1"/>
    </source>
</evidence>
<sequence>MQSDKILAGLKELAEKIGIKVTEQVLKSPGIHVRSGLCTVRGEERFILDKKLNQGDKIEVLADCLCLMDTNGVFLVPQLRDLLAKHRKRAEHSQKQEEAETAHTIEEDHRIEALIEALDLDKGSEAGNVNEATHDQEEAPDMTPEAENPDDSDPDLEAGEQA</sequence>
<keyword evidence="3" id="KW-1185">Reference proteome</keyword>
<dbReference type="Proteomes" id="UP000000739">
    <property type="component" value="Chromosome"/>
</dbReference>
<feature type="region of interest" description="Disordered" evidence="1">
    <location>
        <begin position="87"/>
        <end position="162"/>
    </location>
</feature>
<gene>
    <name evidence="2" type="ordered locus">Dalk_0840</name>
</gene>
<dbReference type="RefSeq" id="WP_012609984.1">
    <property type="nucleotide sequence ID" value="NC_011768.1"/>
</dbReference>
<feature type="compositionally biased region" description="Acidic residues" evidence="1">
    <location>
        <begin position="147"/>
        <end position="162"/>
    </location>
</feature>
<dbReference type="AlphaFoldDB" id="B8FHX8"/>
<evidence type="ECO:0000313" key="3">
    <source>
        <dbReference type="Proteomes" id="UP000000739"/>
    </source>
</evidence>
<dbReference type="HOGENOM" id="CLU_1632696_0_0_7"/>
<reference evidence="2 3" key="1">
    <citation type="journal article" date="2012" name="Environ. Microbiol.">
        <title>The genome sequence of Desulfatibacillum alkenivorans AK-01: a blueprint for anaerobic alkane oxidation.</title>
        <authorList>
            <person name="Callaghan A.V."/>
            <person name="Morris B.E."/>
            <person name="Pereira I.A."/>
            <person name="McInerney M.J."/>
            <person name="Austin R.N."/>
            <person name="Groves J.T."/>
            <person name="Kukor J.J."/>
            <person name="Suflita J.M."/>
            <person name="Young L.Y."/>
            <person name="Zylstra G.J."/>
            <person name="Wawrik B."/>
        </authorList>
    </citation>
    <scope>NUCLEOTIDE SEQUENCE [LARGE SCALE GENOMIC DNA]</scope>
    <source>
        <strain evidence="2 3">AK-01</strain>
    </source>
</reference>
<evidence type="ECO:0000256" key="1">
    <source>
        <dbReference type="SAM" id="MobiDB-lite"/>
    </source>
</evidence>
<dbReference type="EMBL" id="CP001322">
    <property type="protein sequence ID" value="ACL02545.1"/>
    <property type="molecule type" value="Genomic_DNA"/>
</dbReference>